<feature type="region of interest" description="Disordered" evidence="7">
    <location>
        <begin position="473"/>
        <end position="502"/>
    </location>
</feature>
<dbReference type="InterPro" id="IPR036955">
    <property type="entry name" value="AP2/ERF_dom_sf"/>
</dbReference>
<feature type="domain" description="AP2/ERF" evidence="8">
    <location>
        <begin position="292"/>
        <end position="358"/>
    </location>
</feature>
<organism evidence="9 10">
    <name type="scientific">Cinchona calisaya</name>
    <dbReference type="NCBI Taxonomy" id="153742"/>
    <lineage>
        <taxon>Eukaryota</taxon>
        <taxon>Viridiplantae</taxon>
        <taxon>Streptophyta</taxon>
        <taxon>Embryophyta</taxon>
        <taxon>Tracheophyta</taxon>
        <taxon>Spermatophyta</taxon>
        <taxon>Magnoliopsida</taxon>
        <taxon>eudicotyledons</taxon>
        <taxon>Gunneridae</taxon>
        <taxon>Pentapetalae</taxon>
        <taxon>asterids</taxon>
        <taxon>lamiids</taxon>
        <taxon>Gentianales</taxon>
        <taxon>Rubiaceae</taxon>
        <taxon>Cinchonoideae</taxon>
        <taxon>Cinchoneae</taxon>
        <taxon>Cinchona</taxon>
    </lineage>
</organism>
<dbReference type="FunFam" id="3.30.730.10:FF:000003">
    <property type="entry name" value="AP2-like ethylene-responsive transcription factor ANT"/>
    <property type="match status" value="1"/>
</dbReference>
<evidence type="ECO:0000256" key="3">
    <source>
        <dbReference type="ARBA" id="ARBA00023015"/>
    </source>
</evidence>
<evidence type="ECO:0000256" key="5">
    <source>
        <dbReference type="ARBA" id="ARBA00023163"/>
    </source>
</evidence>
<keyword evidence="3" id="KW-0805">Transcription regulation</keyword>
<evidence type="ECO:0000256" key="1">
    <source>
        <dbReference type="ARBA" id="ARBA00004123"/>
    </source>
</evidence>
<dbReference type="PRINTS" id="PR00367">
    <property type="entry name" value="ETHRSPELEMNT"/>
</dbReference>
<dbReference type="SMART" id="SM00380">
    <property type="entry name" value="AP2"/>
    <property type="match status" value="2"/>
</dbReference>
<feature type="region of interest" description="Disordered" evidence="7">
    <location>
        <begin position="532"/>
        <end position="563"/>
    </location>
</feature>
<feature type="compositionally biased region" description="Basic and acidic residues" evidence="7">
    <location>
        <begin position="581"/>
        <end position="599"/>
    </location>
</feature>
<evidence type="ECO:0000256" key="7">
    <source>
        <dbReference type="SAM" id="MobiDB-lite"/>
    </source>
</evidence>
<evidence type="ECO:0000256" key="6">
    <source>
        <dbReference type="ARBA" id="ARBA00023242"/>
    </source>
</evidence>
<dbReference type="InterPro" id="IPR001471">
    <property type="entry name" value="AP2/ERF_dom"/>
</dbReference>
<evidence type="ECO:0000256" key="2">
    <source>
        <dbReference type="ARBA" id="ARBA00022737"/>
    </source>
</evidence>
<feature type="region of interest" description="Disordered" evidence="7">
    <location>
        <begin position="1"/>
        <end position="56"/>
    </location>
</feature>
<dbReference type="EMBL" id="JBJUIK010000011">
    <property type="protein sequence ID" value="KAL3511621.1"/>
    <property type="molecule type" value="Genomic_DNA"/>
</dbReference>
<dbReference type="FunFam" id="3.30.730.10:FF:000002">
    <property type="entry name" value="AP2-like ethylene-responsive transcription factor"/>
    <property type="match status" value="1"/>
</dbReference>
<dbReference type="InterPro" id="IPR016177">
    <property type="entry name" value="DNA-bd_dom_sf"/>
</dbReference>
<evidence type="ECO:0000313" key="9">
    <source>
        <dbReference type="EMBL" id="KAL3511621.1"/>
    </source>
</evidence>
<dbReference type="Pfam" id="PF00847">
    <property type="entry name" value="AP2"/>
    <property type="match status" value="2"/>
</dbReference>
<evidence type="ECO:0000259" key="8">
    <source>
        <dbReference type="PROSITE" id="PS51032"/>
    </source>
</evidence>
<dbReference type="PANTHER" id="PTHR32467">
    <property type="entry name" value="AP2-LIKE ETHYLENE-RESPONSIVE TRANSCRIPTION FACTOR"/>
    <property type="match status" value="1"/>
</dbReference>
<keyword evidence="10" id="KW-1185">Reference proteome</keyword>
<keyword evidence="6" id="KW-0539">Nucleus</keyword>
<evidence type="ECO:0000313" key="10">
    <source>
        <dbReference type="Proteomes" id="UP001630127"/>
    </source>
</evidence>
<dbReference type="PROSITE" id="PS51032">
    <property type="entry name" value="AP2_ERF"/>
    <property type="match status" value="2"/>
</dbReference>
<proteinExistence type="predicted"/>
<feature type="region of interest" description="Disordered" evidence="7">
    <location>
        <begin position="576"/>
        <end position="602"/>
    </location>
</feature>
<dbReference type="Proteomes" id="UP001630127">
    <property type="component" value="Unassembled WGS sequence"/>
</dbReference>
<dbReference type="GO" id="GO:0003677">
    <property type="term" value="F:DNA binding"/>
    <property type="evidence" value="ECO:0007669"/>
    <property type="project" value="UniProtKB-KW"/>
</dbReference>
<feature type="compositionally biased region" description="Polar residues" evidence="7">
    <location>
        <begin position="493"/>
        <end position="502"/>
    </location>
</feature>
<dbReference type="GO" id="GO:0005634">
    <property type="term" value="C:nucleus"/>
    <property type="evidence" value="ECO:0007669"/>
    <property type="project" value="UniProtKB-SubCell"/>
</dbReference>
<feature type="compositionally biased region" description="Basic and acidic residues" evidence="7">
    <location>
        <begin position="11"/>
        <end position="31"/>
    </location>
</feature>
<feature type="domain" description="AP2/ERF" evidence="8">
    <location>
        <begin position="394"/>
        <end position="452"/>
    </location>
</feature>
<comment type="caution">
    <text evidence="9">The sequence shown here is derived from an EMBL/GenBank/DDBJ whole genome shotgun (WGS) entry which is preliminary data.</text>
</comment>
<dbReference type="SUPFAM" id="SSF54171">
    <property type="entry name" value="DNA-binding domain"/>
    <property type="match status" value="2"/>
</dbReference>
<keyword evidence="2" id="KW-0677">Repeat</keyword>
<feature type="compositionally biased region" description="Low complexity" evidence="7">
    <location>
        <begin position="533"/>
        <end position="543"/>
    </location>
</feature>
<dbReference type="Gene3D" id="3.30.730.10">
    <property type="entry name" value="AP2/ERF domain"/>
    <property type="match status" value="2"/>
</dbReference>
<gene>
    <name evidence="9" type="ORF">ACH5RR_024338</name>
</gene>
<name>A0ABD2YXE3_9GENT</name>
<dbReference type="CDD" id="cd00018">
    <property type="entry name" value="AP2"/>
    <property type="match status" value="2"/>
</dbReference>
<keyword evidence="5" id="KW-0804">Transcription</keyword>
<protein>
    <recommendedName>
        <fullName evidence="8">AP2/ERF domain-containing protein</fullName>
    </recommendedName>
</protein>
<dbReference type="AlphaFoldDB" id="A0ABD2YXE3"/>
<accession>A0ABD2YXE3</accession>
<evidence type="ECO:0000256" key="4">
    <source>
        <dbReference type="ARBA" id="ARBA00023125"/>
    </source>
</evidence>
<keyword evidence="4" id="KW-0238">DNA-binding</keyword>
<reference evidence="9 10" key="1">
    <citation type="submission" date="2024-11" db="EMBL/GenBank/DDBJ databases">
        <title>A near-complete genome assembly of Cinchona calisaya.</title>
        <authorList>
            <person name="Lian D.C."/>
            <person name="Zhao X.W."/>
            <person name="Wei L."/>
        </authorList>
    </citation>
    <scope>NUCLEOTIDE SEQUENCE [LARGE SCALE GENOMIC DNA]</scope>
    <source>
        <tissue evidence="9">Nenye</tissue>
    </source>
</reference>
<dbReference type="PANTHER" id="PTHR32467:SF90">
    <property type="entry name" value="AP2-LIKE ETHYLENE-RESPONSIVE TRANSCRIPTION FACTOR AIL1"/>
    <property type="match status" value="1"/>
</dbReference>
<comment type="subcellular location">
    <subcellularLocation>
        <location evidence="1">Nucleus</location>
    </subcellularLocation>
</comment>
<sequence length="621" mass="68550">MSNWLGFSLTPHHDDQQEDSFGREAEQRCEQENEIPTNTTGAAEGGGPGFSIPPMSVMPLRSDGSLCFMDSFRRSTGTHHQDWGYENAMDATTNPSNGEGRPKFEDFLGCCYTSSPPPTSNNGEINVNIPPNYNPSTTFERAEEYLTASCSPSRLIQYPNYHLNTCSYSTTQDIIPPNPSHNNGIYHLIPPFDDGANTVSGFKSWLSQTPFLAADIISSKCSAEVISNHNTSFQALSLGMNPSDPSDHQPATSLSVMNVADNKKRNLVAKSADKEMMNPRKSIDAFGQRTSQYRGVTRHRWTGRYEAHLWDNSCRKEGQTRKGRQVYLGGYDKEEKAARAYDLAALKYWGPTTHINFRLCSYEKEIEDMKPMTRQEFVAHLRRTSSGFSRGASVYRGVTRHHQHGRWQARIGRVAGNKDLYLGTFGTQEEAAEAYDIAAIKFRGTSAVTNFDISRYDVQRICSSSTLIAGDLAKRSPKDSSCPSSLEDLMNSRAPSTSPQSSLLAITNGEVISDHELTEMVWSNNINSRHDASFSAASSGSSSKPQSPKNVPDHPVGSGGIIAGHEFGDYSHELYFSLEGPKPKHGEGNSGRSDQDHTGTDQMANLGLVHPVVPMFALWNE</sequence>